<dbReference type="GO" id="GO:0005737">
    <property type="term" value="C:cytoplasm"/>
    <property type="evidence" value="ECO:0007669"/>
    <property type="project" value="UniProtKB-SubCell"/>
</dbReference>
<proteinExistence type="inferred from homology"/>
<organism evidence="10 11">
    <name type="scientific">Actinomyces oris</name>
    <dbReference type="NCBI Taxonomy" id="544580"/>
    <lineage>
        <taxon>Bacteria</taxon>
        <taxon>Bacillati</taxon>
        <taxon>Actinomycetota</taxon>
        <taxon>Actinomycetes</taxon>
        <taxon>Actinomycetales</taxon>
        <taxon>Actinomycetaceae</taxon>
        <taxon>Actinomyces</taxon>
    </lineage>
</organism>
<evidence type="ECO:0000259" key="9">
    <source>
        <dbReference type="Pfam" id="PF14748"/>
    </source>
</evidence>
<evidence type="ECO:0000313" key="11">
    <source>
        <dbReference type="Proteomes" id="UP001289581"/>
    </source>
</evidence>
<dbReference type="GO" id="GO:0055129">
    <property type="term" value="P:L-proline biosynthetic process"/>
    <property type="evidence" value="ECO:0007669"/>
    <property type="project" value="UniProtKB-UniRule"/>
</dbReference>
<dbReference type="EC" id="1.5.1.2" evidence="5 6"/>
<evidence type="ECO:0000256" key="2">
    <source>
        <dbReference type="ARBA" id="ARBA00022857"/>
    </source>
</evidence>
<dbReference type="HAMAP" id="MF_01925">
    <property type="entry name" value="P5C_reductase"/>
    <property type="match status" value="1"/>
</dbReference>
<keyword evidence="11" id="KW-1185">Reference proteome</keyword>
<evidence type="ECO:0000313" key="10">
    <source>
        <dbReference type="EMBL" id="MEA1306200.1"/>
    </source>
</evidence>
<evidence type="ECO:0000256" key="5">
    <source>
        <dbReference type="HAMAP-Rule" id="MF_01925"/>
    </source>
</evidence>
<dbReference type="AlphaFoldDB" id="A0AAW9L1V3"/>
<dbReference type="SUPFAM" id="SSF51735">
    <property type="entry name" value="NAD(P)-binding Rossmann-fold domains"/>
    <property type="match status" value="1"/>
</dbReference>
<protein>
    <recommendedName>
        <fullName evidence="5 6">Pyrroline-5-carboxylate reductase</fullName>
        <shortName evidence="5">P5C reductase</shortName>
        <shortName evidence="5">P5CR</shortName>
        <ecNumber evidence="5 6">1.5.1.2</ecNumber>
    </recommendedName>
    <alternativeName>
        <fullName evidence="5">PCA reductase</fullName>
    </alternativeName>
</protein>
<comment type="function">
    <text evidence="4 5">Catalyzes the reduction of 1-pyrroline-5-carboxylate (PCA) to L-proline.</text>
</comment>
<dbReference type="PANTHER" id="PTHR11645">
    <property type="entry name" value="PYRROLINE-5-CARBOXYLATE REDUCTASE"/>
    <property type="match status" value="1"/>
</dbReference>
<dbReference type="GO" id="GO:0004735">
    <property type="term" value="F:pyrroline-5-carboxylate reductase activity"/>
    <property type="evidence" value="ECO:0007669"/>
    <property type="project" value="UniProtKB-UniRule"/>
</dbReference>
<comment type="pathway">
    <text evidence="5">Amino-acid biosynthesis; L-proline biosynthesis; L-proline from L-glutamate 5-semialdehyde: step 1/1.</text>
</comment>
<comment type="catalytic activity">
    <reaction evidence="5">
        <text>L-proline + NAD(+) = (S)-1-pyrroline-5-carboxylate + NADH + 2 H(+)</text>
        <dbReference type="Rhea" id="RHEA:14105"/>
        <dbReference type="ChEBI" id="CHEBI:15378"/>
        <dbReference type="ChEBI" id="CHEBI:17388"/>
        <dbReference type="ChEBI" id="CHEBI:57540"/>
        <dbReference type="ChEBI" id="CHEBI:57945"/>
        <dbReference type="ChEBI" id="CHEBI:60039"/>
        <dbReference type="EC" id="1.5.1.2"/>
    </reaction>
</comment>
<dbReference type="PIRSF" id="PIRSF000193">
    <property type="entry name" value="Pyrrol-5-carb_rd"/>
    <property type="match status" value="1"/>
</dbReference>
<feature type="domain" description="Pyrroline-5-carboxylate reductase dimerisation" evidence="9">
    <location>
        <begin position="159"/>
        <end position="272"/>
    </location>
</feature>
<dbReference type="Gene3D" id="1.10.3730.10">
    <property type="entry name" value="ProC C-terminal domain-like"/>
    <property type="match status" value="1"/>
</dbReference>
<dbReference type="InterPro" id="IPR028939">
    <property type="entry name" value="P5C_Rdtase_cat_N"/>
</dbReference>
<evidence type="ECO:0000256" key="1">
    <source>
        <dbReference type="ARBA" id="ARBA00005525"/>
    </source>
</evidence>
<name>A0AAW9L1V3_9ACTO</name>
<evidence type="ECO:0000256" key="6">
    <source>
        <dbReference type="NCBIfam" id="TIGR00112"/>
    </source>
</evidence>
<dbReference type="Pfam" id="PF14748">
    <property type="entry name" value="P5CR_dimer"/>
    <property type="match status" value="1"/>
</dbReference>
<accession>A0AAW9L1V3</accession>
<comment type="caution">
    <text evidence="10">The sequence shown here is derived from an EMBL/GenBank/DDBJ whole genome shotgun (WGS) entry which is preliminary data.</text>
</comment>
<evidence type="ECO:0000256" key="3">
    <source>
        <dbReference type="ARBA" id="ARBA00023002"/>
    </source>
</evidence>
<dbReference type="FunFam" id="1.10.3730.10:FF:000001">
    <property type="entry name" value="Pyrroline-5-carboxylate reductase"/>
    <property type="match status" value="1"/>
</dbReference>
<dbReference type="Gene3D" id="3.40.50.720">
    <property type="entry name" value="NAD(P)-binding Rossmann-like Domain"/>
    <property type="match status" value="1"/>
</dbReference>
<comment type="catalytic activity">
    <reaction evidence="5">
        <text>L-proline + NADP(+) = (S)-1-pyrroline-5-carboxylate + NADPH + 2 H(+)</text>
        <dbReference type="Rhea" id="RHEA:14109"/>
        <dbReference type="ChEBI" id="CHEBI:15378"/>
        <dbReference type="ChEBI" id="CHEBI:17388"/>
        <dbReference type="ChEBI" id="CHEBI:57783"/>
        <dbReference type="ChEBI" id="CHEBI:58349"/>
        <dbReference type="ChEBI" id="CHEBI:60039"/>
        <dbReference type="EC" id="1.5.1.2"/>
    </reaction>
</comment>
<dbReference type="SUPFAM" id="SSF48179">
    <property type="entry name" value="6-phosphogluconate dehydrogenase C-terminal domain-like"/>
    <property type="match status" value="1"/>
</dbReference>
<dbReference type="InterPro" id="IPR008927">
    <property type="entry name" value="6-PGluconate_DH-like_C_sf"/>
</dbReference>
<keyword evidence="3 5" id="KW-0560">Oxidoreductase</keyword>
<dbReference type="PANTHER" id="PTHR11645:SF0">
    <property type="entry name" value="PYRROLINE-5-CARBOXYLATE REDUCTASE 3"/>
    <property type="match status" value="1"/>
</dbReference>
<dbReference type="RefSeq" id="WP_322913658.1">
    <property type="nucleotide sequence ID" value="NZ_JAXBCZ010000002.1"/>
</dbReference>
<dbReference type="InterPro" id="IPR029036">
    <property type="entry name" value="P5CR_dimer"/>
</dbReference>
<reference evidence="10 11" key="1">
    <citation type="submission" date="2023-06" db="EMBL/GenBank/DDBJ databases">
        <title>Actinomyces orist ORNL 0101 HMT-893 genome.</title>
        <authorList>
            <person name="Johnston C.D."/>
            <person name="Chen T."/>
            <person name="Dewhirst F.E."/>
        </authorList>
    </citation>
    <scope>NUCLEOTIDE SEQUENCE [LARGE SCALE GENOMIC DNA]</scope>
    <source>
        <strain evidence="10 11">ORNL 0101</strain>
    </source>
</reference>
<comment type="subcellular location">
    <subcellularLocation>
        <location evidence="5">Cytoplasm</location>
    </subcellularLocation>
</comment>
<keyword evidence="5" id="KW-0641">Proline biosynthesis</keyword>
<feature type="domain" description="Pyrroline-5-carboxylate reductase catalytic N-terminal" evidence="8">
    <location>
        <begin position="2"/>
        <end position="96"/>
    </location>
</feature>
<keyword evidence="5" id="KW-0028">Amino-acid biosynthesis</keyword>
<comment type="similarity">
    <text evidence="1 5">Belongs to the pyrroline-5-carboxylate reductase family.</text>
</comment>
<dbReference type="EMBL" id="JAXBCZ010000002">
    <property type="protein sequence ID" value="MEA1306200.1"/>
    <property type="molecule type" value="Genomic_DNA"/>
</dbReference>
<evidence type="ECO:0000259" key="8">
    <source>
        <dbReference type="Pfam" id="PF03807"/>
    </source>
</evidence>
<dbReference type="Pfam" id="PF03807">
    <property type="entry name" value="F420_oxidored"/>
    <property type="match status" value="1"/>
</dbReference>
<dbReference type="NCBIfam" id="TIGR00112">
    <property type="entry name" value="proC"/>
    <property type="match status" value="1"/>
</dbReference>
<dbReference type="Proteomes" id="UP001289581">
    <property type="component" value="Unassembled WGS sequence"/>
</dbReference>
<dbReference type="InterPro" id="IPR036291">
    <property type="entry name" value="NAD(P)-bd_dom_sf"/>
</dbReference>
<sequence>MRIGFIGAGNMVSAIVRGAVAAGTPAGHLLLTSKHGSAERLAGQVGAVHVPDAAELVSRSDVLILGLKPYVIPDVLPRLSEAIATSRPLVVSIAAGVTLERLESMLPDGTRVVRTMPNMAASVGESMTALAPGSSASPQDLETVRTLMETIGRTVILEERDFSSFIGLAGSSPALVCAFIDALARAGVMGGIPKALAVQIVAQAVLGTTRTVQTEAQRTAEGGHGRTPADLIDAVCSPGGTTVAGMVALERAGFSDAVVRAFEAIAERDRELGA</sequence>
<keyword evidence="5" id="KW-0963">Cytoplasm</keyword>
<evidence type="ECO:0000256" key="4">
    <source>
        <dbReference type="ARBA" id="ARBA00058118"/>
    </source>
</evidence>
<keyword evidence="2 5" id="KW-0521">NADP</keyword>
<evidence type="ECO:0000256" key="7">
    <source>
        <dbReference type="PIRSR" id="PIRSR000193-1"/>
    </source>
</evidence>
<gene>
    <name evidence="5 10" type="primary">proC</name>
    <name evidence="10" type="ORF">QU665_14200</name>
</gene>
<dbReference type="InterPro" id="IPR000304">
    <property type="entry name" value="Pyrroline-COOH_reductase"/>
</dbReference>
<feature type="binding site" evidence="7">
    <location>
        <begin position="6"/>
        <end position="11"/>
    </location>
    <ligand>
        <name>NADP(+)</name>
        <dbReference type="ChEBI" id="CHEBI:58349"/>
    </ligand>
</feature>